<comment type="caution">
    <text evidence="2">The sequence shown here is derived from an EMBL/GenBank/DDBJ whole genome shotgun (WGS) entry which is preliminary data.</text>
</comment>
<feature type="transmembrane region" description="Helical" evidence="1">
    <location>
        <begin position="69"/>
        <end position="89"/>
    </location>
</feature>
<keyword evidence="1" id="KW-0472">Membrane</keyword>
<sequence>MGRLVTAEFRKVLTTNLWWALLIPTAVVAVVWSWVGSLLTTTVVDAMSQSTVLRRFGVDLGEQSWSVLFFARTINISAIFPMIFGALALSSEITRRTVTTSYLTAPNRGSLLGAKLITYAAWGAAYGVVVSGFASLGILLGSHPQQLPDATGWLLMAFAGVLSCLLWTLLGVGVGALLGNSIAALLSLLIYTLLVENLIGLWLPQHWPGVLINGSADGLPGVLASQLLNDQLDTVQQIRLLPDSSRQVITDGIQGLAGARGAFDWWASGLIFAGWAAVFVVAGWLVSRTRDIT</sequence>
<proteinExistence type="predicted"/>
<dbReference type="RefSeq" id="WP_182837767.1">
    <property type="nucleotide sequence ID" value="NZ_BAAABQ010000009.1"/>
</dbReference>
<name>A0ABR6BI44_9PSEU</name>
<feature type="transmembrane region" description="Helical" evidence="1">
    <location>
        <begin position="265"/>
        <end position="286"/>
    </location>
</feature>
<keyword evidence="3" id="KW-1185">Reference proteome</keyword>
<reference evidence="2 3" key="1">
    <citation type="submission" date="2020-08" db="EMBL/GenBank/DDBJ databases">
        <title>Genomic Encyclopedia of Archaeal and Bacterial Type Strains, Phase II (KMG-II): from individual species to whole genera.</title>
        <authorList>
            <person name="Goeker M."/>
        </authorList>
    </citation>
    <scope>NUCLEOTIDE SEQUENCE [LARGE SCALE GENOMIC DNA]</scope>
    <source>
        <strain evidence="2 3">DSM 43850</strain>
    </source>
</reference>
<evidence type="ECO:0000256" key="1">
    <source>
        <dbReference type="SAM" id="Phobius"/>
    </source>
</evidence>
<dbReference type="EMBL" id="JACJID010000002">
    <property type="protein sequence ID" value="MBA8926430.1"/>
    <property type="molecule type" value="Genomic_DNA"/>
</dbReference>
<dbReference type="Proteomes" id="UP000517916">
    <property type="component" value="Unassembled WGS sequence"/>
</dbReference>
<organism evidence="2 3">
    <name type="scientific">Kutzneria viridogrisea</name>
    <dbReference type="NCBI Taxonomy" id="47990"/>
    <lineage>
        <taxon>Bacteria</taxon>
        <taxon>Bacillati</taxon>
        <taxon>Actinomycetota</taxon>
        <taxon>Actinomycetes</taxon>
        <taxon>Pseudonocardiales</taxon>
        <taxon>Pseudonocardiaceae</taxon>
        <taxon>Kutzneria</taxon>
    </lineage>
</organism>
<protein>
    <submittedName>
        <fullName evidence="2">ABC-2 type transport system permease protein</fullName>
    </submittedName>
</protein>
<accession>A0ABR6BI44</accession>
<gene>
    <name evidence="2" type="ORF">BC739_003629</name>
</gene>
<keyword evidence="1" id="KW-1133">Transmembrane helix</keyword>
<keyword evidence="1" id="KW-0812">Transmembrane</keyword>
<feature type="transmembrane region" description="Helical" evidence="1">
    <location>
        <begin position="12"/>
        <end position="35"/>
    </location>
</feature>
<feature type="transmembrane region" description="Helical" evidence="1">
    <location>
        <begin position="182"/>
        <end position="203"/>
    </location>
</feature>
<evidence type="ECO:0000313" key="3">
    <source>
        <dbReference type="Proteomes" id="UP000517916"/>
    </source>
</evidence>
<evidence type="ECO:0000313" key="2">
    <source>
        <dbReference type="EMBL" id="MBA8926430.1"/>
    </source>
</evidence>
<feature type="transmembrane region" description="Helical" evidence="1">
    <location>
        <begin position="116"/>
        <end position="140"/>
    </location>
</feature>
<feature type="transmembrane region" description="Helical" evidence="1">
    <location>
        <begin position="152"/>
        <end position="170"/>
    </location>
</feature>